<feature type="domain" description="4Fe4S-binding SPASM" evidence="9">
    <location>
        <begin position="352"/>
        <end position="411"/>
    </location>
</feature>
<evidence type="ECO:0000259" key="8">
    <source>
        <dbReference type="Pfam" id="PF04055"/>
    </source>
</evidence>
<dbReference type="InterPro" id="IPR023867">
    <property type="entry name" value="Sulphatase_maturase_rSAM"/>
</dbReference>
<dbReference type="SUPFAM" id="SSF102114">
    <property type="entry name" value="Radical SAM enzymes"/>
    <property type="match status" value="1"/>
</dbReference>
<evidence type="ECO:0000313" key="11">
    <source>
        <dbReference type="Proteomes" id="UP000265916"/>
    </source>
</evidence>
<dbReference type="OrthoDB" id="9782387at2"/>
<dbReference type="InterPro" id="IPR007197">
    <property type="entry name" value="rSAM"/>
</dbReference>
<dbReference type="PANTHER" id="PTHR43273:SF3">
    <property type="entry name" value="ANAEROBIC SULFATASE-MATURATING ENZYME HOMOLOG ASLB-RELATED"/>
    <property type="match status" value="1"/>
</dbReference>
<evidence type="ECO:0000259" key="9">
    <source>
        <dbReference type="Pfam" id="PF13186"/>
    </source>
</evidence>
<keyword evidence="11" id="KW-1185">Reference proteome</keyword>
<dbReference type="Pfam" id="PF04055">
    <property type="entry name" value="Radical_SAM"/>
    <property type="match status" value="1"/>
</dbReference>
<evidence type="ECO:0000256" key="1">
    <source>
        <dbReference type="ARBA" id="ARBA00001966"/>
    </source>
</evidence>
<dbReference type="GO" id="GO:0046872">
    <property type="term" value="F:metal ion binding"/>
    <property type="evidence" value="ECO:0007669"/>
    <property type="project" value="UniProtKB-KW"/>
</dbReference>
<dbReference type="InterPro" id="IPR013785">
    <property type="entry name" value="Aldolase_TIM"/>
</dbReference>
<accession>A0A3A1YP30</accession>
<protein>
    <submittedName>
        <fullName evidence="10">Anaerobic sulfatase maturase</fullName>
    </submittedName>
</protein>
<dbReference type="PANTHER" id="PTHR43273">
    <property type="entry name" value="ANAEROBIC SULFATASE-MATURATING ENZYME HOMOLOG ASLB-RELATED"/>
    <property type="match status" value="1"/>
</dbReference>
<keyword evidence="2" id="KW-0004">4Fe-4S</keyword>
<dbReference type="InterPro" id="IPR058240">
    <property type="entry name" value="rSAM_sf"/>
</dbReference>
<dbReference type="GO" id="GO:0051539">
    <property type="term" value="F:4 iron, 4 sulfur cluster binding"/>
    <property type="evidence" value="ECO:0007669"/>
    <property type="project" value="UniProtKB-KW"/>
</dbReference>
<dbReference type="RefSeq" id="WP_119530496.1">
    <property type="nucleotide sequence ID" value="NZ_JBHSSP010000002.1"/>
</dbReference>
<proteinExistence type="inferred from homology"/>
<evidence type="ECO:0000256" key="5">
    <source>
        <dbReference type="ARBA" id="ARBA00023004"/>
    </source>
</evidence>
<feature type="domain" description="Radical SAM core" evidence="8">
    <location>
        <begin position="111"/>
        <end position="248"/>
    </location>
</feature>
<evidence type="ECO:0000256" key="2">
    <source>
        <dbReference type="ARBA" id="ARBA00022485"/>
    </source>
</evidence>
<dbReference type="GO" id="GO:0016491">
    <property type="term" value="F:oxidoreductase activity"/>
    <property type="evidence" value="ECO:0007669"/>
    <property type="project" value="InterPro"/>
</dbReference>
<dbReference type="CDD" id="cd21120">
    <property type="entry name" value="SPASM_anSME"/>
    <property type="match status" value="1"/>
</dbReference>
<dbReference type="NCBIfam" id="TIGR03942">
    <property type="entry name" value="sulfatase_rSAM"/>
    <property type="match status" value="1"/>
</dbReference>
<gene>
    <name evidence="10" type="ORF">CKF58_02400</name>
</gene>
<dbReference type="Pfam" id="PF13186">
    <property type="entry name" value="SPASM"/>
    <property type="match status" value="1"/>
</dbReference>
<reference evidence="10 11" key="1">
    <citation type="submission" date="2017-08" db="EMBL/GenBank/DDBJ databases">
        <title>Reclassification of Bisgaard taxon 37 and 44.</title>
        <authorList>
            <person name="Christensen H."/>
        </authorList>
    </citation>
    <scope>NUCLEOTIDE SEQUENCE [LARGE SCALE GENOMIC DNA]</scope>
    <source>
        <strain evidence="10 11">111</strain>
    </source>
</reference>
<keyword evidence="3" id="KW-0949">S-adenosyl-L-methionine</keyword>
<dbReference type="SFLD" id="SFLDS00029">
    <property type="entry name" value="Radical_SAM"/>
    <property type="match status" value="1"/>
</dbReference>
<evidence type="ECO:0000313" key="10">
    <source>
        <dbReference type="EMBL" id="RIY39311.1"/>
    </source>
</evidence>
<dbReference type="InterPro" id="IPR023885">
    <property type="entry name" value="4Fe4S-binding_SPASM_dom"/>
</dbReference>
<evidence type="ECO:0000256" key="6">
    <source>
        <dbReference type="ARBA" id="ARBA00023014"/>
    </source>
</evidence>
<evidence type="ECO:0000256" key="7">
    <source>
        <dbReference type="ARBA" id="ARBA00023601"/>
    </source>
</evidence>
<dbReference type="Gene3D" id="3.20.20.70">
    <property type="entry name" value="Aldolase class I"/>
    <property type="match status" value="1"/>
</dbReference>
<dbReference type="EMBL" id="NRJG01000035">
    <property type="protein sequence ID" value="RIY39311.1"/>
    <property type="molecule type" value="Genomic_DNA"/>
</dbReference>
<dbReference type="NCBIfam" id="TIGR04085">
    <property type="entry name" value="rSAM_more_4Fe4S"/>
    <property type="match status" value="1"/>
</dbReference>
<comment type="cofactor">
    <cofactor evidence="1">
        <name>[4Fe-4S] cluster</name>
        <dbReference type="ChEBI" id="CHEBI:49883"/>
    </cofactor>
</comment>
<dbReference type="Proteomes" id="UP000265916">
    <property type="component" value="Unassembled WGS sequence"/>
</dbReference>
<keyword evidence="5" id="KW-0408">Iron</keyword>
<dbReference type="AlphaFoldDB" id="A0A3A1YP30"/>
<dbReference type="InterPro" id="IPR047207">
    <property type="entry name" value="SPASM_anSME"/>
</dbReference>
<sequence>MQVPVFHLMAKPSSFQCNIKCTYCFYLEKEELFASQQITDLSVASNSLSCDSNQDDAINAVSTVTTDDTITSATTVAPATTVTNSVTNADAIANANTVANIASALHPHMSDQVLEVYIRKYIEQNPASRIDFTWQGGEPTLMGLNFFRKVVSLQQKHRGNKQIHNALQSNGIAFNRAWMQFFKEHNFLIGLSIDGSAAIHDKYRISVNGKPTYGKVKRAIELLQEYQVEFNTLTVVNDANWQHGLETYLTLKNLGVKHMQFIPCVEVANYQPYACGGREPSHSQEGLYQPPVDFKLAPFSVPAHGYGEFLIEVFDYWVKHDVGQIFIREFDNLTGQWLGYPSANCVYRPTCGTSLIVEANGDLYACDHFVYAGYKLGNIAQPNLAQTVVANAEKFGAAKQQTLTSKCQQCQVLALCNGGCPKHRLVTLEGQTYKHNYLCPSYYAFFTHTMPVMNKLRVIIQAGYPAAAIMQYV</sequence>
<comment type="similarity">
    <text evidence="7">Belongs to the radical SAM superfamily. Anaerobic sulfatase-maturating enzyme family.</text>
</comment>
<evidence type="ECO:0000256" key="3">
    <source>
        <dbReference type="ARBA" id="ARBA00022691"/>
    </source>
</evidence>
<name>A0A3A1YP30_9GAMM</name>
<keyword evidence="4" id="KW-0479">Metal-binding</keyword>
<comment type="caution">
    <text evidence="10">The sequence shown here is derived from an EMBL/GenBank/DDBJ whole genome shotgun (WGS) entry which is preliminary data.</text>
</comment>
<organism evidence="10 11">
    <name type="scientific">Psittacicella hinzii</name>
    <dbReference type="NCBI Taxonomy" id="2028575"/>
    <lineage>
        <taxon>Bacteria</taxon>
        <taxon>Pseudomonadati</taxon>
        <taxon>Pseudomonadota</taxon>
        <taxon>Gammaproteobacteria</taxon>
        <taxon>Pasteurellales</taxon>
        <taxon>Psittacicellaceae</taxon>
        <taxon>Psittacicella</taxon>
    </lineage>
</organism>
<evidence type="ECO:0000256" key="4">
    <source>
        <dbReference type="ARBA" id="ARBA00022723"/>
    </source>
</evidence>
<keyword evidence="6" id="KW-0411">Iron-sulfur</keyword>